<keyword evidence="3" id="KW-1185">Reference proteome</keyword>
<feature type="compositionally biased region" description="Acidic residues" evidence="1">
    <location>
        <begin position="12"/>
        <end position="22"/>
    </location>
</feature>
<sequence length="50" mass="5660">MRNPDSPYLFGEVDDDDPEPPETPDVSRETVIVDGAAMSYRGYQRQQGEE</sequence>
<dbReference type="Proteomes" id="UP001596099">
    <property type="component" value="Unassembled WGS sequence"/>
</dbReference>
<dbReference type="EMBL" id="JBHSQH010000001">
    <property type="protein sequence ID" value="MFC5973033.1"/>
    <property type="molecule type" value="Genomic_DNA"/>
</dbReference>
<name>A0ABD5RRJ8_9EURY</name>
<evidence type="ECO:0000313" key="3">
    <source>
        <dbReference type="Proteomes" id="UP001596099"/>
    </source>
</evidence>
<accession>A0ABD5RRJ8</accession>
<comment type="caution">
    <text evidence="2">The sequence shown here is derived from an EMBL/GenBank/DDBJ whole genome shotgun (WGS) entry which is preliminary data.</text>
</comment>
<evidence type="ECO:0000313" key="2">
    <source>
        <dbReference type="EMBL" id="MFC5973033.1"/>
    </source>
</evidence>
<feature type="region of interest" description="Disordered" evidence="1">
    <location>
        <begin position="1"/>
        <end position="33"/>
    </location>
</feature>
<organism evidence="2 3">
    <name type="scientific">Halomarina salina</name>
    <dbReference type="NCBI Taxonomy" id="1872699"/>
    <lineage>
        <taxon>Archaea</taxon>
        <taxon>Methanobacteriati</taxon>
        <taxon>Methanobacteriota</taxon>
        <taxon>Stenosarchaea group</taxon>
        <taxon>Halobacteria</taxon>
        <taxon>Halobacteriales</taxon>
        <taxon>Natronomonadaceae</taxon>
        <taxon>Halomarina</taxon>
    </lineage>
</organism>
<evidence type="ECO:0000256" key="1">
    <source>
        <dbReference type="SAM" id="MobiDB-lite"/>
    </source>
</evidence>
<gene>
    <name evidence="2" type="ORF">ACFPYI_16995</name>
</gene>
<dbReference type="AlphaFoldDB" id="A0ABD5RRJ8"/>
<protein>
    <submittedName>
        <fullName evidence="2">Uncharacterized protein</fullName>
    </submittedName>
</protein>
<dbReference type="RefSeq" id="WP_247417090.1">
    <property type="nucleotide sequence ID" value="NZ_JALLGW010000001.1"/>
</dbReference>
<reference evidence="2 3" key="1">
    <citation type="journal article" date="2019" name="Int. J. Syst. Evol. Microbiol.">
        <title>The Global Catalogue of Microorganisms (GCM) 10K type strain sequencing project: providing services to taxonomists for standard genome sequencing and annotation.</title>
        <authorList>
            <consortium name="The Broad Institute Genomics Platform"/>
            <consortium name="The Broad Institute Genome Sequencing Center for Infectious Disease"/>
            <person name="Wu L."/>
            <person name="Ma J."/>
        </authorList>
    </citation>
    <scope>NUCLEOTIDE SEQUENCE [LARGE SCALE GENOMIC DNA]</scope>
    <source>
        <strain evidence="2 3">CGMCC 1.12543</strain>
    </source>
</reference>
<proteinExistence type="predicted"/>